<evidence type="ECO:0000313" key="3">
    <source>
        <dbReference type="EMBL" id="MBI2877281.1"/>
    </source>
</evidence>
<name>A0A932CQI6_UNCTE</name>
<evidence type="ECO:0000259" key="2">
    <source>
        <dbReference type="Pfam" id="PF01370"/>
    </source>
</evidence>
<dbReference type="InterPro" id="IPR036291">
    <property type="entry name" value="NAD(P)-bd_dom_sf"/>
</dbReference>
<dbReference type="SUPFAM" id="SSF51735">
    <property type="entry name" value="NAD(P)-binding Rossmann-fold domains"/>
    <property type="match status" value="1"/>
</dbReference>
<accession>A0A932CQI6</accession>
<dbReference type="AlphaFoldDB" id="A0A932CQI6"/>
<dbReference type="EMBL" id="JACPRF010000316">
    <property type="protein sequence ID" value="MBI2877281.1"/>
    <property type="molecule type" value="Genomic_DNA"/>
</dbReference>
<dbReference type="InterPro" id="IPR001509">
    <property type="entry name" value="Epimerase_deHydtase"/>
</dbReference>
<dbReference type="PRINTS" id="PR01713">
    <property type="entry name" value="NUCEPIMERASE"/>
</dbReference>
<dbReference type="Proteomes" id="UP000769766">
    <property type="component" value="Unassembled WGS sequence"/>
</dbReference>
<evidence type="ECO:0000313" key="4">
    <source>
        <dbReference type="Proteomes" id="UP000769766"/>
    </source>
</evidence>
<dbReference type="Pfam" id="PF01370">
    <property type="entry name" value="Epimerase"/>
    <property type="match status" value="1"/>
</dbReference>
<feature type="domain" description="NAD-dependent epimerase/dehydratase" evidence="2">
    <location>
        <begin position="4"/>
        <end position="238"/>
    </location>
</feature>
<dbReference type="PROSITE" id="PS00061">
    <property type="entry name" value="ADH_SHORT"/>
    <property type="match status" value="1"/>
</dbReference>
<dbReference type="Gene3D" id="3.90.25.10">
    <property type="entry name" value="UDP-galactose 4-epimerase, domain 1"/>
    <property type="match status" value="1"/>
</dbReference>
<dbReference type="CDD" id="cd05256">
    <property type="entry name" value="UDP_AE_SDR_e"/>
    <property type="match status" value="1"/>
</dbReference>
<comment type="similarity">
    <text evidence="1">Belongs to the NAD(P)-dependent epimerase/dehydratase family.</text>
</comment>
<evidence type="ECO:0000256" key="1">
    <source>
        <dbReference type="ARBA" id="ARBA00007637"/>
    </source>
</evidence>
<organism evidence="3 4">
    <name type="scientific">Tectimicrobiota bacterium</name>
    <dbReference type="NCBI Taxonomy" id="2528274"/>
    <lineage>
        <taxon>Bacteria</taxon>
        <taxon>Pseudomonadati</taxon>
        <taxon>Nitrospinota/Tectimicrobiota group</taxon>
        <taxon>Candidatus Tectimicrobiota</taxon>
    </lineage>
</organism>
<sequence length="310" mass="33791">MRFLVTGGAGFIGSHLAAELLRTGGEVRVFDNFSTGKRANLEGLSGLEILEGDLRNLEAVKQACEGVDYLFHQGALPSVARSLENPLESTMVNTVGTLHVLMAAHQAGVKRVIYAASSSAYGDTPTLPKREEMRPDPLSPYAASKLAGEEYCKVFAHAYGLETVSLRYFNVFGPRQDPFSFYAAVIPKFILLARKGEPLPIFGDGEQSRDFTYIENVVQANLLAMRAAGAAGQVFNIGCGDRISLNQLVEALSQILQRDLHRDYQAARPGDVRHSLADISRAQNILGYQPAVSLREGLTRTVEFFAPDRG</sequence>
<protein>
    <submittedName>
        <fullName evidence="3">SDR family oxidoreductase</fullName>
    </submittedName>
</protein>
<dbReference type="Gene3D" id="3.40.50.720">
    <property type="entry name" value="NAD(P)-binding Rossmann-like Domain"/>
    <property type="match status" value="1"/>
</dbReference>
<dbReference type="InterPro" id="IPR020904">
    <property type="entry name" value="Sc_DH/Rdtase_CS"/>
</dbReference>
<reference evidence="3" key="1">
    <citation type="submission" date="2020-07" db="EMBL/GenBank/DDBJ databases">
        <title>Huge and variable diversity of episymbiotic CPR bacteria and DPANN archaea in groundwater ecosystems.</title>
        <authorList>
            <person name="He C.Y."/>
            <person name="Keren R."/>
            <person name="Whittaker M."/>
            <person name="Farag I.F."/>
            <person name="Doudna J."/>
            <person name="Cate J.H.D."/>
            <person name="Banfield J.F."/>
        </authorList>
    </citation>
    <scope>NUCLEOTIDE SEQUENCE</scope>
    <source>
        <strain evidence="3">NC_groundwater_672_Ag_B-0.1um_62_36</strain>
    </source>
</reference>
<gene>
    <name evidence="3" type="ORF">HYY20_10400</name>
</gene>
<proteinExistence type="inferred from homology"/>
<comment type="caution">
    <text evidence="3">The sequence shown here is derived from an EMBL/GenBank/DDBJ whole genome shotgun (WGS) entry which is preliminary data.</text>
</comment>
<dbReference type="PANTHER" id="PTHR43000">
    <property type="entry name" value="DTDP-D-GLUCOSE 4,6-DEHYDRATASE-RELATED"/>
    <property type="match status" value="1"/>
</dbReference>